<feature type="transmembrane region" description="Helical" evidence="5">
    <location>
        <begin position="281"/>
        <end position="302"/>
    </location>
</feature>
<feature type="transmembrane region" description="Helical" evidence="5">
    <location>
        <begin position="37"/>
        <end position="56"/>
    </location>
</feature>
<comment type="subcellular location">
    <subcellularLocation>
        <location evidence="1">Membrane</location>
        <topology evidence="1">Multi-pass membrane protein</topology>
    </subcellularLocation>
</comment>
<dbReference type="Proteomes" id="UP000199296">
    <property type="component" value="Unassembled WGS sequence"/>
</dbReference>
<reference evidence="6 7" key="1">
    <citation type="submission" date="2016-10" db="EMBL/GenBank/DDBJ databases">
        <authorList>
            <person name="de Groot N.N."/>
        </authorList>
    </citation>
    <scope>NUCLEOTIDE SEQUENCE [LARGE SCALE GENOMIC DNA]</scope>
    <source>
        <strain evidence="6 7">DSM 19803</strain>
    </source>
</reference>
<dbReference type="EMBL" id="FNCW01000003">
    <property type="protein sequence ID" value="SDG55155.1"/>
    <property type="molecule type" value="Genomic_DNA"/>
</dbReference>
<feature type="transmembrane region" description="Helical" evidence="5">
    <location>
        <begin position="347"/>
        <end position="366"/>
    </location>
</feature>
<gene>
    <name evidence="6" type="ORF">SAMN04488027_103100</name>
</gene>
<keyword evidence="4 5" id="KW-0472">Membrane</keyword>
<evidence type="ECO:0000256" key="3">
    <source>
        <dbReference type="ARBA" id="ARBA00022989"/>
    </source>
</evidence>
<keyword evidence="2 5" id="KW-0812">Transmembrane</keyword>
<evidence type="ECO:0000256" key="4">
    <source>
        <dbReference type="ARBA" id="ARBA00023136"/>
    </source>
</evidence>
<name>A0A1G7V5J3_9FLAO</name>
<feature type="transmembrane region" description="Helical" evidence="5">
    <location>
        <begin position="182"/>
        <end position="207"/>
    </location>
</feature>
<organism evidence="6 7">
    <name type="scientific">Psychroflexus sediminis</name>
    <dbReference type="NCBI Taxonomy" id="470826"/>
    <lineage>
        <taxon>Bacteria</taxon>
        <taxon>Pseudomonadati</taxon>
        <taxon>Bacteroidota</taxon>
        <taxon>Flavobacteriia</taxon>
        <taxon>Flavobacteriales</taxon>
        <taxon>Flavobacteriaceae</taxon>
        <taxon>Psychroflexus</taxon>
    </lineage>
</organism>
<dbReference type="AlphaFoldDB" id="A0A1G7V5J3"/>
<evidence type="ECO:0000256" key="2">
    <source>
        <dbReference type="ARBA" id="ARBA00022692"/>
    </source>
</evidence>
<keyword evidence="7" id="KW-1185">Reference proteome</keyword>
<feature type="transmembrane region" description="Helical" evidence="5">
    <location>
        <begin position="228"/>
        <end position="249"/>
    </location>
</feature>
<feature type="transmembrane region" description="Helical" evidence="5">
    <location>
        <begin position="386"/>
        <end position="405"/>
    </location>
</feature>
<dbReference type="InterPro" id="IPR001046">
    <property type="entry name" value="NRAMP_fam"/>
</dbReference>
<dbReference type="GO" id="GO:0016020">
    <property type="term" value="C:membrane"/>
    <property type="evidence" value="ECO:0007669"/>
    <property type="project" value="UniProtKB-SubCell"/>
</dbReference>
<dbReference type="OrthoDB" id="4858698at2"/>
<feature type="transmembrane region" description="Helical" evidence="5">
    <location>
        <begin position="322"/>
        <end position="341"/>
    </location>
</feature>
<dbReference type="RefSeq" id="WP_093365703.1">
    <property type="nucleotide sequence ID" value="NZ_FNCW01000003.1"/>
</dbReference>
<protein>
    <submittedName>
        <fullName evidence="6">Mn2+ and Fe2+ transporters of the NRAMP family</fullName>
    </submittedName>
</protein>
<sequence>MKGVLKHIGPGFLLAGAAIGVSHLVQATRAGADYGVVLIFAIIIACLTKYPFMEFGSRYAATTGKNLIEGYKILGRWYVNVFALITVSTMFIIQAAVTIVSAGLAEYLFGFGWSNFTWSLILLLLCILILLIGKYKKLDVLMKIVVSFLTISTLFSVIIAAFQVDFSTISFNKTSNLWTLSGMGFVIALMGWMPIPIDASVWHSIWIQEKSKQTQQQPSIKEAGFDFNLGYLSAALLGILFFLMGLFLMNNSDISFASSSVAFSGQLIEMYAQTLGEWSRVLIAFIAFVTMFSTTLTVTDAFPRVMSKLTQKDNQSLKETNAYRIFIIGIPMIALMILYALKSTFTVLVDFASGLSFLASPVLAWFNLKLMTHKKNPIRMSSGYLLFSKICLFLLICFGLLYIVYEFTL</sequence>
<accession>A0A1G7V5J3</accession>
<evidence type="ECO:0000313" key="6">
    <source>
        <dbReference type="EMBL" id="SDG55155.1"/>
    </source>
</evidence>
<proteinExistence type="predicted"/>
<feature type="transmembrane region" description="Helical" evidence="5">
    <location>
        <begin position="116"/>
        <end position="133"/>
    </location>
</feature>
<dbReference type="Pfam" id="PF01566">
    <property type="entry name" value="Nramp"/>
    <property type="match status" value="1"/>
</dbReference>
<keyword evidence="3 5" id="KW-1133">Transmembrane helix</keyword>
<evidence type="ECO:0000256" key="5">
    <source>
        <dbReference type="SAM" id="Phobius"/>
    </source>
</evidence>
<feature type="transmembrane region" description="Helical" evidence="5">
    <location>
        <begin position="77"/>
        <end position="104"/>
    </location>
</feature>
<evidence type="ECO:0000256" key="1">
    <source>
        <dbReference type="ARBA" id="ARBA00004141"/>
    </source>
</evidence>
<evidence type="ECO:0000313" key="7">
    <source>
        <dbReference type="Proteomes" id="UP000199296"/>
    </source>
</evidence>
<dbReference type="GO" id="GO:0046873">
    <property type="term" value="F:metal ion transmembrane transporter activity"/>
    <property type="evidence" value="ECO:0007669"/>
    <property type="project" value="InterPro"/>
</dbReference>
<dbReference type="NCBIfam" id="NF037982">
    <property type="entry name" value="Nramp_1"/>
    <property type="match status" value="1"/>
</dbReference>
<feature type="transmembrane region" description="Helical" evidence="5">
    <location>
        <begin position="140"/>
        <end position="162"/>
    </location>
</feature>
<dbReference type="STRING" id="470826.SAMN04488027_103100"/>
<dbReference type="Gene3D" id="1.20.1740.10">
    <property type="entry name" value="Amino acid/polyamine transporter I"/>
    <property type="match status" value="1"/>
</dbReference>